<keyword evidence="4 8" id="KW-0812">Transmembrane</keyword>
<dbReference type="InterPro" id="IPR044712">
    <property type="entry name" value="SLC25A32-like"/>
</dbReference>
<evidence type="ECO:0000256" key="7">
    <source>
        <dbReference type="ARBA" id="ARBA00023136"/>
    </source>
</evidence>
<evidence type="ECO:0000256" key="1">
    <source>
        <dbReference type="ARBA" id="ARBA00004141"/>
    </source>
</evidence>
<dbReference type="Proteomes" id="UP000095282">
    <property type="component" value="Unplaced"/>
</dbReference>
<keyword evidence="7 8" id="KW-0472">Membrane</keyword>
<accession>A0A1I7UDI5</accession>
<name>A0A1I7UDI5_9PELO</name>
<evidence type="ECO:0000313" key="11">
    <source>
        <dbReference type="WBParaSite" id="Csp11.Scaffold629.g8238.t2"/>
    </source>
</evidence>
<dbReference type="STRING" id="1561998.A0A1I7UDI5"/>
<feature type="repeat" description="Solcar" evidence="8">
    <location>
        <begin position="109"/>
        <end position="197"/>
    </location>
</feature>
<keyword evidence="10" id="KW-1185">Reference proteome</keyword>
<comment type="subcellular location">
    <subcellularLocation>
        <location evidence="1">Membrane</location>
        <topology evidence="1">Multi-pass membrane protein</topology>
    </subcellularLocation>
</comment>
<evidence type="ECO:0000256" key="3">
    <source>
        <dbReference type="ARBA" id="ARBA00022448"/>
    </source>
</evidence>
<dbReference type="GO" id="GO:0016020">
    <property type="term" value="C:membrane"/>
    <property type="evidence" value="ECO:0007669"/>
    <property type="project" value="UniProtKB-SubCell"/>
</dbReference>
<evidence type="ECO:0000256" key="9">
    <source>
        <dbReference type="RuleBase" id="RU000488"/>
    </source>
</evidence>
<dbReference type="PROSITE" id="PS50920">
    <property type="entry name" value="SOLCAR"/>
    <property type="match status" value="3"/>
</dbReference>
<proteinExistence type="inferred from homology"/>
<dbReference type="FunFam" id="1.50.40.10:FF:000223">
    <property type="entry name" value="SLC (SoLute Carrier) homolog"/>
    <property type="match status" value="1"/>
</dbReference>
<dbReference type="Pfam" id="PF00153">
    <property type="entry name" value="Mito_carr"/>
    <property type="match status" value="3"/>
</dbReference>
<reference evidence="11" key="1">
    <citation type="submission" date="2016-11" db="UniProtKB">
        <authorList>
            <consortium name="WormBaseParasite"/>
        </authorList>
    </citation>
    <scope>IDENTIFICATION</scope>
</reference>
<feature type="repeat" description="Solcar" evidence="8">
    <location>
        <begin position="210"/>
        <end position="294"/>
    </location>
</feature>
<protein>
    <submittedName>
        <fullName evidence="11">Mitochondrial folate transporter/carrier</fullName>
    </submittedName>
</protein>
<evidence type="ECO:0000256" key="2">
    <source>
        <dbReference type="ARBA" id="ARBA00006375"/>
    </source>
</evidence>
<evidence type="ECO:0000313" key="10">
    <source>
        <dbReference type="Proteomes" id="UP000095282"/>
    </source>
</evidence>
<dbReference type="InterPro" id="IPR023395">
    <property type="entry name" value="MCP_dom_sf"/>
</dbReference>
<evidence type="ECO:0000256" key="4">
    <source>
        <dbReference type="ARBA" id="ARBA00022692"/>
    </source>
</evidence>
<comment type="similarity">
    <text evidence="2 9">Belongs to the mitochondrial carrier (TC 2.A.29) family.</text>
</comment>
<dbReference type="InterPro" id="IPR018108">
    <property type="entry name" value="MCP_transmembrane"/>
</dbReference>
<keyword evidence="3 9" id="KW-0813">Transport</keyword>
<dbReference type="eggNOG" id="KOG0764">
    <property type="taxonomic scope" value="Eukaryota"/>
</dbReference>
<organism evidence="10 11">
    <name type="scientific">Caenorhabditis tropicalis</name>
    <dbReference type="NCBI Taxonomy" id="1561998"/>
    <lineage>
        <taxon>Eukaryota</taxon>
        <taxon>Metazoa</taxon>
        <taxon>Ecdysozoa</taxon>
        <taxon>Nematoda</taxon>
        <taxon>Chromadorea</taxon>
        <taxon>Rhabditida</taxon>
        <taxon>Rhabditina</taxon>
        <taxon>Rhabditomorpha</taxon>
        <taxon>Rhabditoidea</taxon>
        <taxon>Rhabditidae</taxon>
        <taxon>Peloderinae</taxon>
        <taxon>Caenorhabditis</taxon>
    </lineage>
</organism>
<dbReference type="GO" id="GO:0055085">
    <property type="term" value="P:transmembrane transport"/>
    <property type="evidence" value="ECO:0007669"/>
    <property type="project" value="InterPro"/>
</dbReference>
<dbReference type="GO" id="GO:0006862">
    <property type="term" value="P:nucleotide transport"/>
    <property type="evidence" value="ECO:0007669"/>
    <property type="project" value="InterPro"/>
</dbReference>
<evidence type="ECO:0000256" key="8">
    <source>
        <dbReference type="PROSITE-ProRule" id="PRU00282"/>
    </source>
</evidence>
<keyword evidence="6" id="KW-1133">Transmembrane helix</keyword>
<sequence length="301" mass="33620">MHLKTMKIPDLTNYEELIAGFCGGAVCAVVCHPFDLLKVRFSANEGNALRPQYASYADAVRKIVAVEGVRGLYQGWTPGLIGASVSWGFYFQWYNALRTKINKDFSTGSEIANNFISGLLAGSAVQCFTNPIWLAKTRLCLQYETQKAKKYTGMIDCLSKTVQQEGFFGLYRGFVTGVIGSTHGSVQIVAYNWIRDKRCEAQGLPKDSFLKQTDIMLASSISKMLATTVTFPFQFIRTRMQDHNTDSRGIWRTTLKTVKNEGVLGLWKGCLIANVRQLPASVVVFLTYENVKRLVGMTKDQ</sequence>
<dbReference type="AlphaFoldDB" id="A0A1I7UDI5"/>
<evidence type="ECO:0000256" key="5">
    <source>
        <dbReference type="ARBA" id="ARBA00022737"/>
    </source>
</evidence>
<feature type="repeat" description="Solcar" evidence="8">
    <location>
        <begin position="11"/>
        <end position="100"/>
    </location>
</feature>
<dbReference type="FunFam" id="1.50.40.10:FF:000264">
    <property type="entry name" value="SLC (SoLute Carrier) homolog"/>
    <property type="match status" value="1"/>
</dbReference>
<dbReference type="SUPFAM" id="SSF103506">
    <property type="entry name" value="Mitochondrial carrier"/>
    <property type="match status" value="1"/>
</dbReference>
<evidence type="ECO:0000256" key="6">
    <source>
        <dbReference type="ARBA" id="ARBA00022989"/>
    </source>
</evidence>
<dbReference type="PANTHER" id="PTHR45683">
    <property type="entry name" value="MITOCHONDRIAL NICOTINAMIDE ADENINE DINUCLEOTIDE TRANSPORTER 1-RELATED-RELATED"/>
    <property type="match status" value="1"/>
</dbReference>
<dbReference type="WBParaSite" id="Csp11.Scaffold629.g8238.t2">
    <property type="protein sequence ID" value="Csp11.Scaffold629.g8238.t2"/>
    <property type="gene ID" value="Csp11.Scaffold629.g8238"/>
</dbReference>
<keyword evidence="5" id="KW-0677">Repeat</keyword>
<dbReference type="Gene3D" id="1.50.40.10">
    <property type="entry name" value="Mitochondrial carrier domain"/>
    <property type="match status" value="2"/>
</dbReference>